<evidence type="ECO:0000259" key="3">
    <source>
        <dbReference type="PROSITE" id="PS50137"/>
    </source>
</evidence>
<organism evidence="4 5">
    <name type="scientific">Septoria linicola</name>
    <dbReference type="NCBI Taxonomy" id="215465"/>
    <lineage>
        <taxon>Eukaryota</taxon>
        <taxon>Fungi</taxon>
        <taxon>Dikarya</taxon>
        <taxon>Ascomycota</taxon>
        <taxon>Pezizomycotina</taxon>
        <taxon>Dothideomycetes</taxon>
        <taxon>Dothideomycetidae</taxon>
        <taxon>Mycosphaerellales</taxon>
        <taxon>Mycosphaerellaceae</taxon>
        <taxon>Septoria</taxon>
    </lineage>
</organism>
<accession>A0A9Q9AW74</accession>
<evidence type="ECO:0000313" key="4">
    <source>
        <dbReference type="EMBL" id="USW53680.1"/>
    </source>
</evidence>
<dbReference type="PROSITE" id="PS50137">
    <property type="entry name" value="DS_RBD"/>
    <property type="match status" value="1"/>
</dbReference>
<evidence type="ECO:0000313" key="5">
    <source>
        <dbReference type="Proteomes" id="UP001056384"/>
    </source>
</evidence>
<feature type="region of interest" description="Disordered" evidence="2">
    <location>
        <begin position="1"/>
        <end position="118"/>
    </location>
</feature>
<dbReference type="Gene3D" id="3.30.160.20">
    <property type="match status" value="1"/>
</dbReference>
<dbReference type="SUPFAM" id="SSF54768">
    <property type="entry name" value="dsRNA-binding domain-like"/>
    <property type="match status" value="1"/>
</dbReference>
<dbReference type="Pfam" id="PF00035">
    <property type="entry name" value="dsrm"/>
    <property type="match status" value="1"/>
</dbReference>
<dbReference type="EMBL" id="CP099422">
    <property type="protein sequence ID" value="USW53680.1"/>
    <property type="molecule type" value="Genomic_DNA"/>
</dbReference>
<feature type="compositionally biased region" description="Basic and acidic residues" evidence="2">
    <location>
        <begin position="30"/>
        <end position="43"/>
    </location>
</feature>
<feature type="compositionally biased region" description="Polar residues" evidence="2">
    <location>
        <begin position="1"/>
        <end position="11"/>
    </location>
</feature>
<dbReference type="Proteomes" id="UP001056384">
    <property type="component" value="Chromosome 5"/>
</dbReference>
<keyword evidence="5" id="KW-1185">Reference proteome</keyword>
<evidence type="ECO:0000256" key="1">
    <source>
        <dbReference type="PROSITE-ProRule" id="PRU00266"/>
    </source>
</evidence>
<dbReference type="CDD" id="cd00048">
    <property type="entry name" value="DSRM_SF"/>
    <property type="match status" value="1"/>
</dbReference>
<feature type="region of interest" description="Disordered" evidence="2">
    <location>
        <begin position="196"/>
        <end position="217"/>
    </location>
</feature>
<dbReference type="AlphaFoldDB" id="A0A9Q9AW74"/>
<name>A0A9Q9AW74_9PEZI</name>
<dbReference type="InterPro" id="IPR014720">
    <property type="entry name" value="dsRBD_dom"/>
</dbReference>
<evidence type="ECO:0000256" key="2">
    <source>
        <dbReference type="SAM" id="MobiDB-lite"/>
    </source>
</evidence>
<gene>
    <name evidence="4" type="ORF">Slin15195_G069990</name>
</gene>
<reference evidence="4" key="1">
    <citation type="submission" date="2022-06" db="EMBL/GenBank/DDBJ databases">
        <title>Complete genome sequences of two strains of the flax pathogen Septoria linicola.</title>
        <authorList>
            <person name="Lapalu N."/>
            <person name="Simon A."/>
            <person name="Demenou B."/>
            <person name="Paumier D."/>
            <person name="Guillot M.-P."/>
            <person name="Gout L."/>
            <person name="Valade R."/>
        </authorList>
    </citation>
    <scope>NUCLEOTIDE SEQUENCE</scope>
    <source>
        <strain evidence="4">SE15195</strain>
    </source>
</reference>
<protein>
    <submittedName>
        <fullName evidence="4">Double-stranded RNA-binding domain-containing protein</fullName>
    </submittedName>
</protein>
<feature type="domain" description="DRBM" evidence="3">
    <location>
        <begin position="310"/>
        <end position="383"/>
    </location>
</feature>
<dbReference type="SMART" id="SM00358">
    <property type="entry name" value="DSRM"/>
    <property type="match status" value="1"/>
</dbReference>
<feature type="compositionally biased region" description="Low complexity" evidence="2">
    <location>
        <begin position="61"/>
        <end position="79"/>
    </location>
</feature>
<feature type="compositionally biased region" description="Low complexity" evidence="2">
    <location>
        <begin position="18"/>
        <end position="29"/>
    </location>
</feature>
<proteinExistence type="predicted"/>
<keyword evidence="1" id="KW-0694">RNA-binding</keyword>
<sequence>MLPPAGTQTRPNHPVIKSASLPPGSSRLPSLDDRRVDAAEERVPLSTSRKIAPLPQSRLQSSHLRAATTSLTSAAGNLTRPLPSGGSEDRERRVKVVTTAPRPGPPSRPFLGNNSKRPQARRFNQNGPLATPGQKVKANIELWSDQGLALSSDQIYGSEMDADLSMQDMENMAPSHNLSSFGGGPMELMSMDDFEKANPYTPPPPRRTAPPLRTTSKHGQFSSQFHLACDARGIVRDFVFHMVAQHCYDVELRLNGKFLDRIGQYASHKDAREEICKKHLATVEAMPNQKKRKVSDAAYHPVPAGIDDELWVNLVYEYTQKNQLPPPDFELSGSAGGHLPPWTCTLRIKGSPFTPFGGTEKEYAIKMNAKKAAAMEAVQWLRAQTKMAPAPDKRRKSVGAPTAEAMIPASPASLPDEPGHTGLTQTLRSFDVNANNGRPSEQVHQLAMELGFTQPSYRHIAVPMSDAFYNTFAEFIEKDVRREPRLGGQVGLVSNIYGKNTAKQECATLVLGVLAEIRRSRIMH</sequence>
<dbReference type="GO" id="GO:0003723">
    <property type="term" value="F:RNA binding"/>
    <property type="evidence" value="ECO:0007669"/>
    <property type="project" value="UniProtKB-UniRule"/>
</dbReference>